<protein>
    <submittedName>
        <fullName evidence="1">Uncharacterized protein</fullName>
    </submittedName>
</protein>
<dbReference type="EMBL" id="FOIR01000003">
    <property type="protein sequence ID" value="SEW38535.1"/>
    <property type="molecule type" value="Genomic_DNA"/>
</dbReference>
<dbReference type="Proteomes" id="UP000199437">
    <property type="component" value="Unassembled WGS sequence"/>
</dbReference>
<sequence length="132" mass="15611">MGRVSSNKQGIIKYKGFFYRIKFDGDILKWEATPLLKLLSFGMYVSSFEFPVNVIHDYQVYYVSPFHRILKIELIHPLSYSRRNKEKRSYKVVRLQGANVFWMSRKLQNKVFGLMESCKGSNVYDNPWLSVV</sequence>
<proteinExistence type="predicted"/>
<evidence type="ECO:0000313" key="1">
    <source>
        <dbReference type="EMBL" id="SEW38535.1"/>
    </source>
</evidence>
<accession>A0A1I0RCL7</accession>
<organism evidence="1 2">
    <name type="scientific">Roseivirga pacifica</name>
    <dbReference type="NCBI Taxonomy" id="1267423"/>
    <lineage>
        <taxon>Bacteria</taxon>
        <taxon>Pseudomonadati</taxon>
        <taxon>Bacteroidota</taxon>
        <taxon>Cytophagia</taxon>
        <taxon>Cytophagales</taxon>
        <taxon>Roseivirgaceae</taxon>
        <taxon>Roseivirga</taxon>
    </lineage>
</organism>
<reference evidence="2" key="1">
    <citation type="submission" date="2016-10" db="EMBL/GenBank/DDBJ databases">
        <authorList>
            <person name="Varghese N."/>
            <person name="Submissions S."/>
        </authorList>
    </citation>
    <scope>NUCLEOTIDE SEQUENCE [LARGE SCALE GENOMIC DNA]</scope>
    <source>
        <strain evidence="2">CGMCC 1.12402</strain>
    </source>
</reference>
<name>A0A1I0RCL7_9BACT</name>
<gene>
    <name evidence="1" type="ORF">SAMN05216290_3434</name>
</gene>
<keyword evidence="2" id="KW-1185">Reference proteome</keyword>
<dbReference type="AlphaFoldDB" id="A0A1I0RCL7"/>
<evidence type="ECO:0000313" key="2">
    <source>
        <dbReference type="Proteomes" id="UP000199437"/>
    </source>
</evidence>